<dbReference type="Proteomes" id="UP001247307">
    <property type="component" value="Unassembled WGS sequence"/>
</dbReference>
<dbReference type="Pfam" id="PF26343">
    <property type="entry name" value="VapC50_C"/>
    <property type="match status" value="1"/>
</dbReference>
<dbReference type="EMBL" id="JAVDUI010000001">
    <property type="protein sequence ID" value="MDR6891273.1"/>
    <property type="molecule type" value="Genomic_DNA"/>
</dbReference>
<dbReference type="AlphaFoldDB" id="A0AAE3YCA4"/>
<evidence type="ECO:0000313" key="3">
    <source>
        <dbReference type="Proteomes" id="UP001247307"/>
    </source>
</evidence>
<sequence>MQLSFPTAMVEGFDDLTDSMTNDPKDRHVLAAAVRGIAELIVPSNVKDFPRAACAPYDIDVRTPDDFLTDQLDLYPTKTLKVLNDAHLSLINPPIPRDEYLEGLEACGLNILVSTVRSLL</sequence>
<gene>
    <name evidence="2" type="ORF">J2S35_000213</name>
</gene>
<protein>
    <recommendedName>
        <fullName evidence="1">VapC50 C-terminal domain-containing protein</fullName>
    </recommendedName>
</protein>
<evidence type="ECO:0000313" key="2">
    <source>
        <dbReference type="EMBL" id="MDR6891273.1"/>
    </source>
</evidence>
<evidence type="ECO:0000259" key="1">
    <source>
        <dbReference type="Pfam" id="PF26343"/>
    </source>
</evidence>
<comment type="caution">
    <text evidence="2">The sequence shown here is derived from an EMBL/GenBank/DDBJ whole genome shotgun (WGS) entry which is preliminary data.</text>
</comment>
<dbReference type="InterPro" id="IPR058652">
    <property type="entry name" value="VapC50_C"/>
</dbReference>
<feature type="domain" description="VapC50 C-terminal" evidence="1">
    <location>
        <begin position="64"/>
        <end position="117"/>
    </location>
</feature>
<accession>A0AAE3YCA4</accession>
<reference evidence="2" key="1">
    <citation type="submission" date="2023-07" db="EMBL/GenBank/DDBJ databases">
        <title>Sequencing the genomes of 1000 actinobacteria strains.</title>
        <authorList>
            <person name="Klenk H.-P."/>
        </authorList>
    </citation>
    <scope>NUCLEOTIDE SEQUENCE</scope>
    <source>
        <strain evidence="2">DSM 13988</strain>
    </source>
</reference>
<keyword evidence="3" id="KW-1185">Reference proteome</keyword>
<proteinExistence type="predicted"/>
<organism evidence="2 3">
    <name type="scientific">Falsarthrobacter nasiphocae</name>
    <dbReference type="NCBI Taxonomy" id="189863"/>
    <lineage>
        <taxon>Bacteria</taxon>
        <taxon>Bacillati</taxon>
        <taxon>Actinomycetota</taxon>
        <taxon>Actinomycetes</taxon>
        <taxon>Micrococcales</taxon>
        <taxon>Micrococcaceae</taxon>
        <taxon>Falsarthrobacter</taxon>
    </lineage>
</organism>
<name>A0AAE3YCA4_9MICC</name>